<dbReference type="eggNOG" id="ENOG502TJRN">
    <property type="taxonomic scope" value="Eukaryota"/>
</dbReference>
<evidence type="ECO:0000313" key="1">
    <source>
        <dbReference type="EMBL" id="KTB41434.1"/>
    </source>
</evidence>
<comment type="caution">
    <text evidence="1">The sequence shown here is derived from an EMBL/GenBank/DDBJ whole genome shotgun (WGS) entry which is preliminary data.</text>
</comment>
<dbReference type="Proteomes" id="UP000054988">
    <property type="component" value="Unassembled WGS sequence"/>
</dbReference>
<protein>
    <submittedName>
        <fullName evidence="1">Uncharacterized protein</fullName>
    </submittedName>
</protein>
<gene>
    <name evidence="1" type="ORF">WG66_5994</name>
</gene>
<organism evidence="1 2">
    <name type="scientific">Moniliophthora roreri</name>
    <name type="common">Frosty pod rot fungus</name>
    <name type="synonym">Monilia roreri</name>
    <dbReference type="NCBI Taxonomy" id="221103"/>
    <lineage>
        <taxon>Eukaryota</taxon>
        <taxon>Fungi</taxon>
        <taxon>Dikarya</taxon>
        <taxon>Basidiomycota</taxon>
        <taxon>Agaricomycotina</taxon>
        <taxon>Agaricomycetes</taxon>
        <taxon>Agaricomycetidae</taxon>
        <taxon>Agaricales</taxon>
        <taxon>Marasmiineae</taxon>
        <taxon>Marasmiaceae</taxon>
        <taxon>Moniliophthora</taxon>
    </lineage>
</organism>
<reference evidence="1 2" key="1">
    <citation type="submission" date="2015-12" db="EMBL/GenBank/DDBJ databases">
        <title>Draft genome sequence of Moniliophthora roreri, the causal agent of frosty pod rot of cacao.</title>
        <authorList>
            <person name="Aime M.C."/>
            <person name="Diaz-Valderrama J.R."/>
            <person name="Kijpornyongpan T."/>
            <person name="Phillips-Mora W."/>
        </authorList>
    </citation>
    <scope>NUCLEOTIDE SEQUENCE [LARGE SCALE GENOMIC DNA]</scope>
    <source>
        <strain evidence="1 2">MCA 2952</strain>
    </source>
</reference>
<evidence type="ECO:0000313" key="2">
    <source>
        <dbReference type="Proteomes" id="UP000054988"/>
    </source>
</evidence>
<proteinExistence type="predicted"/>
<dbReference type="AlphaFoldDB" id="A0A0W0FYR3"/>
<sequence length="560" mass="65339">MSIHNSQFSVTGTLNNVNGDQVNYNHTTITHIHGDDEKVTECTIFGQFENVKRGNVIGMKELYSEDLSKWDWHWKNGKWVRRRRKPARKTISTVQVYPDRQSNFTAIKYEGEGAQEAWEKDFKQFSHASRTGVFQLFGINRSEIPMLIFHHELIPVAHFYTNSFWMALYMDYLTWNKACSDIDSWMDTRRGILCSGPAGPNVNFPRVPTDQSALQALPSTLDMLEEGTSVAFFSKFESNVDDGVLECAWKFILKLNIWRLQMKKYLYLDDLFPKTTEDHQHKDNNRSQLTTDRRYLERLWRNLPHHLPIDIIGGLRFDTVYSPLLEPVARWPPEAPGLWRWSSVRGLVEETRVDSGLTRFKLVGQGEEVRLDAAFSYLTFSKGWLLQSSRVFDFLKVMGYQESFSVVDPPWLRLQSQSTRLTSFDLCDAVEETRPIYLFLYPPPTAISEVISWMGGHTHFWSFDEDCRSRIPEKEWERWDIPMLTPSVRYDSEGLFSWPSHTYPALCRWQIARGFDPSTAHWAKHKGYPEFEIIKKQPESSWWNHLWSAVPDLDISACAC</sequence>
<name>A0A0W0FYR3_MONRR</name>
<accession>A0A0W0FYR3</accession>
<dbReference type="EMBL" id="LATX01001463">
    <property type="protein sequence ID" value="KTB41434.1"/>
    <property type="molecule type" value="Genomic_DNA"/>
</dbReference>